<dbReference type="EMBL" id="SKBQ01000045">
    <property type="protein sequence ID" value="TPX11897.1"/>
    <property type="molecule type" value="Genomic_DNA"/>
</dbReference>
<dbReference type="PANTHER" id="PTHR12832">
    <property type="entry name" value="TESTIS-SPECIFIC PROTEIN PBS13 T-COMPLEX 11"/>
    <property type="match status" value="1"/>
</dbReference>
<feature type="region of interest" description="Disordered" evidence="2">
    <location>
        <begin position="216"/>
        <end position="241"/>
    </location>
</feature>
<feature type="region of interest" description="Disordered" evidence="2">
    <location>
        <begin position="1021"/>
        <end position="1040"/>
    </location>
</feature>
<proteinExistence type="inferred from homology"/>
<dbReference type="STRING" id="1093900.A0A507AWP4"/>
<sequence length="1040" mass="115437">MRRPSLDLADPARNLEESIGSPTVNSPDPGIDLSMPPPEEDIDAVGQHGAGDGDDVQHIFAPPPHIAARLHRYRPTQARRKDSAASSRRNSISSAHSRSSHGCSRQAGPQSKYVAQHLRRASIIEDRKARLADRAAHAEKVRLRAALAKAAVRDTTASEERALAAAQARETKLAEIAAACAEEVKRAKAVAESMKERREQEILKMRQQMEERLAEAERRREEIRSRRPRARGSSVETGKKPMEVVPEVPEAKEREASPVSEDVAAERIQWWWRAQRRKEAVTEFQRLGLTIDGVRSTPFEAVVDLLAQERVLLVTSKMLRICGLQEGDKGSVNEMAAVRTFLSAFMILGHPAQVLSNKDSHGKGEQEQVGKVPAKPLAKDDLANPQLQELVGKARDLLICFENILSRLSPHNSYTVPPVLSGSLAESYAAFYNAFIAWKARDSNALVDVMLLQFVELDAIWQTVKDSTDPAVGESYRDSIKDNQAMLMARIKRLAGPEVGRKKIIEAVNKARKARAQKKPKGDTKPREANHTVETALGELGAVAEARPSPARTPSPAPESEEEPIVQIEIHVGAPHLMPDNRVIVHELSINSNYRLAEESYVEKQAEFLKPLFNRMRATMHEDQSQEHFILHLQMVRAIRDKLQRFVGEGGRMHAFIGEMFDTDVAKRQFLTGSFSYERFFSTVSQLLPKLCAPVRDPEVKDLVENKLAQGDLVERLEALMRFIDVMSSDHANYSIAVAAPRLIAEAPRYEAGQFAKALQDGEHDLEAAEAVWKATRTKVLAEASRRDPDSVNHPKSRITPERIYNHMLVDIFTQLRAPSLEEMPEMLRLDHARAVKLGALTRRIVTTAAILLQCKNLLKRDVRAPWRLEANRIMAVLENVEGENRDGAPSQQLVEPIVEGAMAALETGRSMPAATRRHLSALVGKIALASSEMMALSGGEDPREPVLRLLLNRVRGHVLARLAAASASEKVRATSTAGERLAGLGLAEFVERIRDMVDEVARVGAVDRAAHGVWWEKVAESVERDEEEDDEAEGGKDEA</sequence>
<evidence type="ECO:0000256" key="2">
    <source>
        <dbReference type="SAM" id="MobiDB-lite"/>
    </source>
</evidence>
<dbReference type="InParanoid" id="A0A507AWP4"/>
<dbReference type="Proteomes" id="UP000319257">
    <property type="component" value="Unassembled WGS sequence"/>
</dbReference>
<feature type="region of interest" description="Disordered" evidence="2">
    <location>
        <begin position="511"/>
        <end position="531"/>
    </location>
</feature>
<feature type="compositionally biased region" description="Acidic residues" evidence="2">
    <location>
        <begin position="1024"/>
        <end position="1033"/>
    </location>
</feature>
<dbReference type="RefSeq" id="XP_030993608.1">
    <property type="nucleotide sequence ID" value="XM_031142135.1"/>
</dbReference>
<feature type="compositionally biased region" description="Basic and acidic residues" evidence="2">
    <location>
        <begin position="216"/>
        <end position="225"/>
    </location>
</feature>
<feature type="compositionally biased region" description="Low complexity" evidence="2">
    <location>
        <begin position="84"/>
        <end position="97"/>
    </location>
</feature>
<organism evidence="3 4">
    <name type="scientific">Thyridium curvatum</name>
    <dbReference type="NCBI Taxonomy" id="1093900"/>
    <lineage>
        <taxon>Eukaryota</taxon>
        <taxon>Fungi</taxon>
        <taxon>Dikarya</taxon>
        <taxon>Ascomycota</taxon>
        <taxon>Pezizomycotina</taxon>
        <taxon>Sordariomycetes</taxon>
        <taxon>Sordariomycetidae</taxon>
        <taxon>Thyridiales</taxon>
        <taxon>Thyridiaceae</taxon>
        <taxon>Thyridium</taxon>
    </lineage>
</organism>
<dbReference type="InterPro" id="IPR008862">
    <property type="entry name" value="Tcp11"/>
</dbReference>
<dbReference type="GeneID" id="41974842"/>
<comment type="caution">
    <text evidence="3">The sequence shown here is derived from an EMBL/GenBank/DDBJ whole genome shotgun (WGS) entry which is preliminary data.</text>
</comment>
<evidence type="ECO:0000256" key="1">
    <source>
        <dbReference type="ARBA" id="ARBA00010954"/>
    </source>
</evidence>
<evidence type="ECO:0000313" key="4">
    <source>
        <dbReference type="Proteomes" id="UP000319257"/>
    </source>
</evidence>
<dbReference type="OrthoDB" id="276323at2759"/>
<reference evidence="3 4" key="1">
    <citation type="submission" date="2019-06" db="EMBL/GenBank/DDBJ databases">
        <title>Draft genome sequence of the filamentous fungus Phialemoniopsis curvata isolated from diesel fuel.</title>
        <authorList>
            <person name="Varaljay V.A."/>
            <person name="Lyon W.J."/>
            <person name="Crouch A.L."/>
            <person name="Drake C.E."/>
            <person name="Hollomon J.M."/>
            <person name="Nadeau L.J."/>
            <person name="Nunn H.S."/>
            <person name="Stevenson B.S."/>
            <person name="Bojanowski C.L."/>
            <person name="Crookes-Goodson W.J."/>
        </authorList>
    </citation>
    <scope>NUCLEOTIDE SEQUENCE [LARGE SCALE GENOMIC DNA]</scope>
    <source>
        <strain evidence="3 4">D216</strain>
    </source>
</reference>
<comment type="similarity">
    <text evidence="1">Belongs to the TCP11 family.</text>
</comment>
<feature type="compositionally biased region" description="Basic and acidic residues" evidence="2">
    <location>
        <begin position="520"/>
        <end position="531"/>
    </location>
</feature>
<name>A0A507AWP4_9PEZI</name>
<dbReference type="PANTHER" id="PTHR12832:SF18">
    <property type="entry name" value="IQ CALMODULIN-BINDING MOTIF DOMAIN PROTEIN (AFU_ORTHOLOGUE AFUA_1G08920)"/>
    <property type="match status" value="1"/>
</dbReference>
<dbReference type="AlphaFoldDB" id="A0A507AWP4"/>
<evidence type="ECO:0000313" key="3">
    <source>
        <dbReference type="EMBL" id="TPX11897.1"/>
    </source>
</evidence>
<accession>A0A507AWP4</accession>
<gene>
    <name evidence="3" type="ORF">E0L32_007395</name>
</gene>
<dbReference type="GO" id="GO:0010737">
    <property type="term" value="P:protein kinase A signaling"/>
    <property type="evidence" value="ECO:0007669"/>
    <property type="project" value="TreeGrafter"/>
</dbReference>
<dbReference type="Pfam" id="PF05794">
    <property type="entry name" value="Tcp11"/>
    <property type="match status" value="1"/>
</dbReference>
<keyword evidence="4" id="KW-1185">Reference proteome</keyword>
<feature type="region of interest" description="Disordered" evidence="2">
    <location>
        <begin position="1"/>
        <end position="114"/>
    </location>
</feature>
<protein>
    <submittedName>
        <fullName evidence="3">Uncharacterized protein</fullName>
    </submittedName>
</protein>
<feature type="compositionally biased region" description="Basic residues" evidence="2">
    <location>
        <begin position="68"/>
        <end position="78"/>
    </location>
</feature>